<dbReference type="RefSeq" id="XP_060409966.1">
    <property type="nucleotide sequence ID" value="XM_060558774.1"/>
</dbReference>
<organism evidence="1 2">
    <name type="scientific">Colletotrichum navitas</name>
    <dbReference type="NCBI Taxonomy" id="681940"/>
    <lineage>
        <taxon>Eukaryota</taxon>
        <taxon>Fungi</taxon>
        <taxon>Dikarya</taxon>
        <taxon>Ascomycota</taxon>
        <taxon>Pezizomycotina</taxon>
        <taxon>Sordariomycetes</taxon>
        <taxon>Hypocreomycetidae</taxon>
        <taxon>Glomerellales</taxon>
        <taxon>Glomerellaceae</taxon>
        <taxon>Colletotrichum</taxon>
        <taxon>Colletotrichum graminicola species complex</taxon>
    </lineage>
</organism>
<keyword evidence="2" id="KW-1185">Reference proteome</keyword>
<evidence type="ECO:0000313" key="1">
    <source>
        <dbReference type="EMBL" id="KAK1574444.1"/>
    </source>
</evidence>
<dbReference type="AlphaFoldDB" id="A0AAD8PRP5"/>
<comment type="caution">
    <text evidence="1">The sequence shown here is derived from an EMBL/GenBank/DDBJ whole genome shotgun (WGS) entry which is preliminary data.</text>
</comment>
<dbReference type="EMBL" id="JAHLJV010000075">
    <property type="protein sequence ID" value="KAK1574444.1"/>
    <property type="molecule type" value="Genomic_DNA"/>
</dbReference>
<proteinExistence type="predicted"/>
<name>A0AAD8PRP5_9PEZI</name>
<sequence>MAMEPTCQKYARLRSKVEGIPCMTATVFPSAIILALGSRLSEKPRVRLSLHNPTRSAAGLLTGMGVVRAPCAWVSTIISPPGSYAFAFAGVHLERASREGLFLPSITFARGERIPSSSLDGPIFLFFSIRRDLIPRGLDKRGHLWDFVTFGVHFADPVLRPRTAASTLGSGGSEAGRERELRGLRCQEALG</sequence>
<evidence type="ECO:0000313" key="2">
    <source>
        <dbReference type="Proteomes" id="UP001230504"/>
    </source>
</evidence>
<dbReference type="Proteomes" id="UP001230504">
    <property type="component" value="Unassembled WGS sequence"/>
</dbReference>
<protein>
    <submittedName>
        <fullName evidence="1">Uncharacterized protein</fullName>
    </submittedName>
</protein>
<accession>A0AAD8PRP5</accession>
<gene>
    <name evidence="1" type="ORF">LY79DRAFT_565933</name>
</gene>
<dbReference type="GeneID" id="85443014"/>
<reference evidence="1" key="1">
    <citation type="submission" date="2021-06" db="EMBL/GenBank/DDBJ databases">
        <title>Comparative genomics, transcriptomics and evolutionary studies reveal genomic signatures of adaptation to plant cell wall in hemibiotrophic fungi.</title>
        <authorList>
            <consortium name="DOE Joint Genome Institute"/>
            <person name="Baroncelli R."/>
            <person name="Diaz J.F."/>
            <person name="Benocci T."/>
            <person name="Peng M."/>
            <person name="Battaglia E."/>
            <person name="Haridas S."/>
            <person name="Andreopoulos W."/>
            <person name="Labutti K."/>
            <person name="Pangilinan J."/>
            <person name="Floch G.L."/>
            <person name="Makela M.R."/>
            <person name="Henrissat B."/>
            <person name="Grigoriev I.V."/>
            <person name="Crouch J.A."/>
            <person name="De Vries R.P."/>
            <person name="Sukno S.A."/>
            <person name="Thon M.R."/>
        </authorList>
    </citation>
    <scope>NUCLEOTIDE SEQUENCE</scope>
    <source>
        <strain evidence="1">CBS 125086</strain>
    </source>
</reference>